<proteinExistence type="inferred from homology"/>
<dbReference type="Pfam" id="PF13417">
    <property type="entry name" value="GST_N_3"/>
    <property type="match status" value="1"/>
</dbReference>
<feature type="region of interest" description="Disordered" evidence="6">
    <location>
        <begin position="349"/>
        <end position="385"/>
    </location>
</feature>
<keyword evidence="5" id="KW-0175">Coiled coil</keyword>
<dbReference type="SFLD" id="SFLDS00019">
    <property type="entry name" value="Glutathione_Transferase_(cytos"/>
    <property type="match status" value="1"/>
</dbReference>
<dbReference type="EC" id="2.5.1.18" evidence="1"/>
<evidence type="ECO:0000313" key="9">
    <source>
        <dbReference type="EMBL" id="KAF2289992.1"/>
    </source>
</evidence>
<gene>
    <name evidence="9" type="ORF">GH714_039439</name>
</gene>
<feature type="region of interest" description="Disordered" evidence="6">
    <location>
        <begin position="825"/>
        <end position="844"/>
    </location>
</feature>
<dbReference type="InterPro" id="IPR036249">
    <property type="entry name" value="Thioredoxin-like_sf"/>
</dbReference>
<dbReference type="InterPro" id="IPR004045">
    <property type="entry name" value="Glutathione_S-Trfase_N"/>
</dbReference>
<reference evidence="9 10" key="1">
    <citation type="journal article" date="2020" name="Mol. Plant">
        <title>The Chromosome-Based Rubber Tree Genome Provides New Insights into Spurge Genome Evolution and Rubber Biosynthesis.</title>
        <authorList>
            <person name="Liu J."/>
            <person name="Shi C."/>
            <person name="Shi C.C."/>
            <person name="Li W."/>
            <person name="Zhang Q.J."/>
            <person name="Zhang Y."/>
            <person name="Li K."/>
            <person name="Lu H.F."/>
            <person name="Shi C."/>
            <person name="Zhu S.T."/>
            <person name="Xiao Z.Y."/>
            <person name="Nan H."/>
            <person name="Yue Y."/>
            <person name="Zhu X.G."/>
            <person name="Wu Y."/>
            <person name="Hong X.N."/>
            <person name="Fan G.Y."/>
            <person name="Tong Y."/>
            <person name="Zhang D."/>
            <person name="Mao C.L."/>
            <person name="Liu Y.L."/>
            <person name="Hao S.J."/>
            <person name="Liu W.Q."/>
            <person name="Lv M.Q."/>
            <person name="Zhang H.B."/>
            <person name="Liu Y."/>
            <person name="Hu-Tang G.R."/>
            <person name="Wang J.P."/>
            <person name="Wang J.H."/>
            <person name="Sun Y.H."/>
            <person name="Ni S.B."/>
            <person name="Chen W.B."/>
            <person name="Zhang X.C."/>
            <person name="Jiao Y.N."/>
            <person name="Eichler E.E."/>
            <person name="Li G.H."/>
            <person name="Liu X."/>
            <person name="Gao L.Z."/>
        </authorList>
    </citation>
    <scope>NUCLEOTIDE SEQUENCE [LARGE SCALE GENOMIC DNA]</scope>
    <source>
        <strain evidence="10">cv. GT1</strain>
        <tissue evidence="9">Leaf</tissue>
    </source>
</reference>
<dbReference type="InterPro" id="IPR000195">
    <property type="entry name" value="Rab-GAP-TBC_dom"/>
</dbReference>
<dbReference type="PROSITE" id="PS50404">
    <property type="entry name" value="GST_NTER"/>
    <property type="match status" value="1"/>
</dbReference>
<evidence type="ECO:0000259" key="7">
    <source>
        <dbReference type="PROSITE" id="PS50086"/>
    </source>
</evidence>
<comment type="caution">
    <text evidence="9">The sequence shown here is derived from an EMBL/GenBank/DDBJ whole genome shotgun (WGS) entry which is preliminary data.</text>
</comment>
<feature type="compositionally biased region" description="Basic and acidic residues" evidence="6">
    <location>
        <begin position="352"/>
        <end position="385"/>
    </location>
</feature>
<evidence type="ECO:0000256" key="3">
    <source>
        <dbReference type="ARBA" id="ARBA00047960"/>
    </source>
</evidence>
<evidence type="ECO:0000259" key="8">
    <source>
        <dbReference type="PROSITE" id="PS50404"/>
    </source>
</evidence>
<accession>A0A6A6KM33</accession>
<dbReference type="GO" id="GO:0004364">
    <property type="term" value="F:glutathione transferase activity"/>
    <property type="evidence" value="ECO:0007669"/>
    <property type="project" value="UniProtKB-EC"/>
</dbReference>
<dbReference type="SUPFAM" id="SSF47616">
    <property type="entry name" value="GST C-terminal domain-like"/>
    <property type="match status" value="1"/>
</dbReference>
<dbReference type="InterPro" id="IPR035969">
    <property type="entry name" value="Rab-GAP_TBC_sf"/>
</dbReference>
<dbReference type="Pfam" id="PF00566">
    <property type="entry name" value="RabGAP-TBC"/>
    <property type="match status" value="1"/>
</dbReference>
<dbReference type="FunFam" id="1.20.1050.10:FF:000041">
    <property type="entry name" value="Lambda class glutathione S-transferase"/>
    <property type="match status" value="1"/>
</dbReference>
<evidence type="ECO:0000256" key="1">
    <source>
        <dbReference type="ARBA" id="ARBA00012452"/>
    </source>
</evidence>
<name>A0A6A6KM33_HEVBR</name>
<dbReference type="Gene3D" id="3.40.30.10">
    <property type="entry name" value="Glutaredoxin"/>
    <property type="match status" value="1"/>
</dbReference>
<dbReference type="SFLD" id="SFLDG00358">
    <property type="entry name" value="Main_(cytGST)"/>
    <property type="match status" value="1"/>
</dbReference>
<dbReference type="SUPFAM" id="SSF52833">
    <property type="entry name" value="Thioredoxin-like"/>
    <property type="match status" value="1"/>
</dbReference>
<feature type="domain" description="GST N-terminal" evidence="8">
    <location>
        <begin position="93"/>
        <end position="174"/>
    </location>
</feature>
<evidence type="ECO:0000256" key="6">
    <source>
        <dbReference type="SAM" id="MobiDB-lite"/>
    </source>
</evidence>
<keyword evidence="10" id="KW-1185">Reference proteome</keyword>
<evidence type="ECO:0000256" key="2">
    <source>
        <dbReference type="ARBA" id="ARBA00022575"/>
    </source>
</evidence>
<evidence type="ECO:0000256" key="4">
    <source>
        <dbReference type="ARBA" id="ARBA00060732"/>
    </source>
</evidence>
<dbReference type="PANTHER" id="PTHR44328">
    <property type="entry name" value="GLUTATHIONE S-TRANSFERASE L1"/>
    <property type="match status" value="1"/>
</dbReference>
<dbReference type="Gene3D" id="1.20.1050.10">
    <property type="match status" value="1"/>
</dbReference>
<dbReference type="SMART" id="SM00164">
    <property type="entry name" value="TBC"/>
    <property type="match status" value="1"/>
</dbReference>
<organism evidence="9 10">
    <name type="scientific">Hevea brasiliensis</name>
    <name type="common">Para rubber tree</name>
    <name type="synonym">Siphonia brasiliensis</name>
    <dbReference type="NCBI Taxonomy" id="3981"/>
    <lineage>
        <taxon>Eukaryota</taxon>
        <taxon>Viridiplantae</taxon>
        <taxon>Streptophyta</taxon>
        <taxon>Embryophyta</taxon>
        <taxon>Tracheophyta</taxon>
        <taxon>Spermatophyta</taxon>
        <taxon>Magnoliopsida</taxon>
        <taxon>eudicotyledons</taxon>
        <taxon>Gunneridae</taxon>
        <taxon>Pentapetalae</taxon>
        <taxon>rosids</taxon>
        <taxon>fabids</taxon>
        <taxon>Malpighiales</taxon>
        <taxon>Euphorbiaceae</taxon>
        <taxon>Crotonoideae</taxon>
        <taxon>Micrandreae</taxon>
        <taxon>Hevea</taxon>
    </lineage>
</organism>
<dbReference type="EMBL" id="JAAGAX010000016">
    <property type="protein sequence ID" value="KAF2289992.1"/>
    <property type="molecule type" value="Genomic_DNA"/>
</dbReference>
<dbReference type="SUPFAM" id="SSF47923">
    <property type="entry name" value="Ypt/Rab-GAP domain of gyp1p"/>
    <property type="match status" value="2"/>
</dbReference>
<sequence>MFGRTILEPRYGLLSFKEGKAFEGKAFSKHHFRPTKLAGACHYLTLRKPLYASSKHTVSFSLSISPLGLDKSVPEKWPPVLEPTAEQPQLFDGTIRLYTAYICPFAQRVWITRNYKGLQDKIKLIPLNLQSRPDWYGEKVCPTNKVPTLEHKGKIIGESLDLIKYLDSNFEGQSLLPDDHAKKEFAEELFAYTDTFNKIVYTSLKGDPAKEAGPAFDYLENALHKFDDGPFLLCQFSLVDIAYIPFVERFHVFLSEVFKYDITAGRPKLAAWIEEINDIEAYKQTKLDPKEHVELFKKRFQEEEQERSEKWRIFLEHQTESDQFCSSEEESGEILRAAKLGVVQLSDETEKEEQFSEEQQKEQSSEELGKEVQLSKELKKEDQISKEPELVVQHLEEPEKEVQLSKETKEEELLLKQSKAAKVQTWSRIRLSLHALEKMMSSRVKNIKNMKDNQITAGRGHLLSTREAELAGEAKDVEEDVCVKDTSDGKVKTSIQENTADNETPEMFFSWKEELEFLVHGGVPKDLRGEVWQAFVGVKARRVEKYYEELLAEESKADESKDHSNSNDVPRKWKRQIEKDIPRTFPGHPALDEHGRDSLRRLLLAYARHNPSVGYCQAMNFFAGLLLLLMPEENAFWTLVGIIDDYFDGYYTEEMIESQVDQLVFEELMRERFPKLVNHLDYLGVQVAWISGPWFLSIFVNMIPWESVIRVWDVLLFEGNRVMLFRTALALMELYGPALVTTKDAGDAITLLQSLAGSTFDSSQLVFTACMGFLAVNEARLQELREKHRPAVLLVVEERSKKGRVWKDSKGLASKLYSFKHDRGQVTKEKKNGEGGKSNLEHPSSNLDALLGDLNVVTEADSLPDLQEQVVWLKVELCRLLEEKRSSILRSEELETALMEMVKEDNRRQLSAKIELLEQEVADLRQALSDKKEQEAAMLQVLMRVEQEQRITEEARVSAEQDATAQRYAATILQEKYEKAMASLSQMEQRVVMAESMLEATINYESGQAKALSSPRLGHSQSSTAESPGRRMGLLKFGLGWRDKIKASICAFALFLVNIRVRFKTREDEYR</sequence>
<dbReference type="InterPro" id="IPR036282">
    <property type="entry name" value="Glutathione-S-Trfase_C_sf"/>
</dbReference>
<dbReference type="FunFam" id="1.10.8.270:FF:000018">
    <property type="entry name" value="Ypt/Rab-GAP domain of gyp1p superfamily protein"/>
    <property type="match status" value="1"/>
</dbReference>
<evidence type="ECO:0000256" key="5">
    <source>
        <dbReference type="SAM" id="Coils"/>
    </source>
</evidence>
<dbReference type="FunFam" id="3.40.30.10:FF:000091">
    <property type="entry name" value="Glutathione S-transferase L2, chloroplastic"/>
    <property type="match status" value="1"/>
</dbReference>
<dbReference type="GO" id="GO:0009636">
    <property type="term" value="P:response to toxic substance"/>
    <property type="evidence" value="ECO:0007669"/>
    <property type="project" value="UniProtKB-KW"/>
</dbReference>
<keyword evidence="2" id="KW-0216">Detoxification</keyword>
<feature type="coiled-coil region" evidence="5">
    <location>
        <begin position="900"/>
        <end position="937"/>
    </location>
</feature>
<dbReference type="Gene3D" id="1.10.8.270">
    <property type="entry name" value="putative rabgap domain of human tbc1 domain family member 14 like domains"/>
    <property type="match status" value="1"/>
</dbReference>
<feature type="compositionally biased region" description="Basic and acidic residues" evidence="6">
    <location>
        <begin position="825"/>
        <end position="834"/>
    </location>
</feature>
<protein>
    <recommendedName>
        <fullName evidence="1">glutathione transferase</fullName>
        <ecNumber evidence="1">2.5.1.18</ecNumber>
    </recommendedName>
</protein>
<dbReference type="PANTHER" id="PTHR44328:SF6">
    <property type="entry name" value="GLUTATHIONE S-TRANSFERASE L1-RELATED"/>
    <property type="match status" value="1"/>
</dbReference>
<comment type="catalytic activity">
    <reaction evidence="3">
        <text>RX + glutathione = an S-substituted glutathione + a halide anion + H(+)</text>
        <dbReference type="Rhea" id="RHEA:16437"/>
        <dbReference type="ChEBI" id="CHEBI:15378"/>
        <dbReference type="ChEBI" id="CHEBI:16042"/>
        <dbReference type="ChEBI" id="CHEBI:17792"/>
        <dbReference type="ChEBI" id="CHEBI:57925"/>
        <dbReference type="ChEBI" id="CHEBI:90779"/>
        <dbReference type="EC" id="2.5.1.18"/>
    </reaction>
</comment>
<dbReference type="InterPro" id="IPR040079">
    <property type="entry name" value="Glutathione_S-Trfase"/>
</dbReference>
<dbReference type="Proteomes" id="UP000467840">
    <property type="component" value="Chromosome 8"/>
</dbReference>
<dbReference type="PROSITE" id="PS50086">
    <property type="entry name" value="TBC_RABGAP"/>
    <property type="match status" value="1"/>
</dbReference>
<dbReference type="AlphaFoldDB" id="A0A6A6KM33"/>
<evidence type="ECO:0000313" key="10">
    <source>
        <dbReference type="Proteomes" id="UP000467840"/>
    </source>
</evidence>
<dbReference type="CDD" id="cd03203">
    <property type="entry name" value="GST_C_Lambda"/>
    <property type="match status" value="1"/>
</dbReference>
<dbReference type="Gene3D" id="1.10.472.80">
    <property type="entry name" value="Ypt/Rab-GAP domain of gyp1p, domain 3"/>
    <property type="match status" value="1"/>
</dbReference>
<feature type="domain" description="Rab-GAP TBC" evidence="7">
    <location>
        <begin position="522"/>
        <end position="719"/>
    </location>
</feature>
<comment type="similarity">
    <text evidence="4">Belongs to the GST superfamily. Lambda family.</text>
</comment>
<dbReference type="FunFam" id="1.10.472.80:FF:000013">
    <property type="entry name" value="TBC1 domain family member 8B"/>
    <property type="match status" value="1"/>
</dbReference>
<dbReference type="InterPro" id="IPR044629">
    <property type="entry name" value="GSTL1/2/3"/>
</dbReference>
<dbReference type="Pfam" id="PF13410">
    <property type="entry name" value="GST_C_2"/>
    <property type="match status" value="1"/>
</dbReference>